<dbReference type="PANTHER" id="PTHR11042">
    <property type="entry name" value="EUKARYOTIC TRANSLATION INITIATION FACTOR 2-ALPHA KINASE EIF2-ALPHA KINASE -RELATED"/>
    <property type="match status" value="1"/>
</dbReference>
<feature type="region of interest" description="Disordered" evidence="7">
    <location>
        <begin position="1"/>
        <end position="53"/>
    </location>
</feature>
<evidence type="ECO:0000256" key="5">
    <source>
        <dbReference type="ARBA" id="ARBA00037982"/>
    </source>
</evidence>
<name>A0A1R3RV28_ASPC5</name>
<keyword evidence="1" id="KW-0808">Transferase</keyword>
<dbReference type="Gene3D" id="3.30.200.20">
    <property type="entry name" value="Phosphorylase Kinase, domain 1"/>
    <property type="match status" value="1"/>
</dbReference>
<dbReference type="GO" id="GO:0005634">
    <property type="term" value="C:nucleus"/>
    <property type="evidence" value="ECO:0007669"/>
    <property type="project" value="TreeGrafter"/>
</dbReference>
<keyword evidence="10" id="KW-1185">Reference proteome</keyword>
<dbReference type="InterPro" id="IPR008271">
    <property type="entry name" value="Ser/Thr_kinase_AS"/>
</dbReference>
<dbReference type="SMART" id="SM00220">
    <property type="entry name" value="S_TKc"/>
    <property type="match status" value="1"/>
</dbReference>
<protein>
    <recommendedName>
        <fullName evidence="8">Protein kinase domain-containing protein</fullName>
    </recommendedName>
</protein>
<dbReference type="EMBL" id="KV907496">
    <property type="protein sequence ID" value="OOF98344.1"/>
    <property type="molecule type" value="Genomic_DNA"/>
</dbReference>
<dbReference type="GO" id="GO:0005524">
    <property type="term" value="F:ATP binding"/>
    <property type="evidence" value="ECO:0007669"/>
    <property type="project" value="UniProtKB-UniRule"/>
</dbReference>
<dbReference type="InterPro" id="IPR017441">
    <property type="entry name" value="Protein_kinase_ATP_BS"/>
</dbReference>
<evidence type="ECO:0000256" key="2">
    <source>
        <dbReference type="ARBA" id="ARBA00022741"/>
    </source>
</evidence>
<proteinExistence type="inferred from homology"/>
<evidence type="ECO:0000256" key="6">
    <source>
        <dbReference type="PROSITE-ProRule" id="PRU10141"/>
    </source>
</evidence>
<accession>A0A1R3RV28</accession>
<feature type="region of interest" description="Disordered" evidence="7">
    <location>
        <begin position="393"/>
        <end position="476"/>
    </location>
</feature>
<dbReference type="GO" id="GO:0004694">
    <property type="term" value="F:eukaryotic translation initiation factor 2alpha kinase activity"/>
    <property type="evidence" value="ECO:0007669"/>
    <property type="project" value="TreeGrafter"/>
</dbReference>
<feature type="compositionally biased region" description="Polar residues" evidence="7">
    <location>
        <begin position="424"/>
        <end position="436"/>
    </location>
</feature>
<dbReference type="GO" id="GO:1990625">
    <property type="term" value="P:negative regulation of cytoplasmic translational initiation in response to stress"/>
    <property type="evidence" value="ECO:0007669"/>
    <property type="project" value="TreeGrafter"/>
</dbReference>
<reference evidence="10" key="1">
    <citation type="journal article" date="2017" name="Genome Biol.">
        <title>Comparative genomics reveals high biological diversity and specific adaptations in the industrially and medically important fungal genus Aspergillus.</title>
        <authorList>
            <person name="de Vries R.P."/>
            <person name="Riley R."/>
            <person name="Wiebenga A."/>
            <person name="Aguilar-Osorio G."/>
            <person name="Amillis S."/>
            <person name="Uchima C.A."/>
            <person name="Anderluh G."/>
            <person name="Asadollahi M."/>
            <person name="Askin M."/>
            <person name="Barry K."/>
            <person name="Battaglia E."/>
            <person name="Bayram O."/>
            <person name="Benocci T."/>
            <person name="Braus-Stromeyer S.A."/>
            <person name="Caldana C."/>
            <person name="Canovas D."/>
            <person name="Cerqueira G.C."/>
            <person name="Chen F."/>
            <person name="Chen W."/>
            <person name="Choi C."/>
            <person name="Clum A."/>
            <person name="Dos Santos R.A."/>
            <person name="Damasio A.R."/>
            <person name="Diallinas G."/>
            <person name="Emri T."/>
            <person name="Fekete E."/>
            <person name="Flipphi M."/>
            <person name="Freyberg S."/>
            <person name="Gallo A."/>
            <person name="Gournas C."/>
            <person name="Habgood R."/>
            <person name="Hainaut M."/>
            <person name="Harispe M.L."/>
            <person name="Henrissat B."/>
            <person name="Hilden K.S."/>
            <person name="Hope R."/>
            <person name="Hossain A."/>
            <person name="Karabika E."/>
            <person name="Karaffa L."/>
            <person name="Karanyi Z."/>
            <person name="Krasevec N."/>
            <person name="Kuo A."/>
            <person name="Kusch H."/>
            <person name="LaButti K."/>
            <person name="Lagendijk E.L."/>
            <person name="Lapidus A."/>
            <person name="Levasseur A."/>
            <person name="Lindquist E."/>
            <person name="Lipzen A."/>
            <person name="Logrieco A.F."/>
            <person name="MacCabe A."/>
            <person name="Maekelae M.R."/>
            <person name="Malavazi I."/>
            <person name="Melin P."/>
            <person name="Meyer V."/>
            <person name="Mielnichuk N."/>
            <person name="Miskei M."/>
            <person name="Molnar A.P."/>
            <person name="Mule G."/>
            <person name="Ngan C.Y."/>
            <person name="Orejas M."/>
            <person name="Orosz E."/>
            <person name="Ouedraogo J.P."/>
            <person name="Overkamp K.M."/>
            <person name="Park H.-S."/>
            <person name="Perrone G."/>
            <person name="Piumi F."/>
            <person name="Punt P.J."/>
            <person name="Ram A.F."/>
            <person name="Ramon A."/>
            <person name="Rauscher S."/>
            <person name="Record E."/>
            <person name="Riano-Pachon D.M."/>
            <person name="Robert V."/>
            <person name="Roehrig J."/>
            <person name="Ruller R."/>
            <person name="Salamov A."/>
            <person name="Salih N.S."/>
            <person name="Samson R.A."/>
            <person name="Sandor E."/>
            <person name="Sanguinetti M."/>
            <person name="Schuetze T."/>
            <person name="Sepcic K."/>
            <person name="Shelest E."/>
            <person name="Sherlock G."/>
            <person name="Sophianopoulou V."/>
            <person name="Squina F.M."/>
            <person name="Sun H."/>
            <person name="Susca A."/>
            <person name="Todd R.B."/>
            <person name="Tsang A."/>
            <person name="Unkles S.E."/>
            <person name="van de Wiele N."/>
            <person name="van Rossen-Uffink D."/>
            <person name="Oliveira J.V."/>
            <person name="Vesth T.C."/>
            <person name="Visser J."/>
            <person name="Yu J.-H."/>
            <person name="Zhou M."/>
            <person name="Andersen M.R."/>
            <person name="Archer D.B."/>
            <person name="Baker S.E."/>
            <person name="Benoit I."/>
            <person name="Brakhage A.A."/>
            <person name="Braus G.H."/>
            <person name="Fischer R."/>
            <person name="Frisvad J.C."/>
            <person name="Goldman G.H."/>
            <person name="Houbraken J."/>
            <person name="Oakley B."/>
            <person name="Pocsi I."/>
            <person name="Scazzocchio C."/>
            <person name="Seiboth B."/>
            <person name="vanKuyk P.A."/>
            <person name="Wortman J."/>
            <person name="Dyer P.S."/>
            <person name="Grigoriev I.V."/>
        </authorList>
    </citation>
    <scope>NUCLEOTIDE SEQUENCE [LARGE SCALE GENOMIC DNA]</scope>
    <source>
        <strain evidence="10">ITEM 5010</strain>
    </source>
</reference>
<keyword evidence="4 6" id="KW-0067">ATP-binding</keyword>
<evidence type="ECO:0000256" key="1">
    <source>
        <dbReference type="ARBA" id="ARBA00022679"/>
    </source>
</evidence>
<dbReference type="InterPro" id="IPR000719">
    <property type="entry name" value="Prot_kinase_dom"/>
</dbReference>
<dbReference type="FunFam" id="3.30.200.20:FF:000787">
    <property type="entry name" value="Protein kinase, putative (AFU_orthologue AFUA_2G16620)"/>
    <property type="match status" value="1"/>
</dbReference>
<dbReference type="Proteomes" id="UP000188318">
    <property type="component" value="Unassembled WGS sequence"/>
</dbReference>
<evidence type="ECO:0000313" key="10">
    <source>
        <dbReference type="Proteomes" id="UP000188318"/>
    </source>
</evidence>
<dbReference type="GO" id="GO:0005829">
    <property type="term" value="C:cytosol"/>
    <property type="evidence" value="ECO:0007669"/>
    <property type="project" value="TreeGrafter"/>
</dbReference>
<feature type="compositionally biased region" description="Basic and acidic residues" evidence="7">
    <location>
        <begin position="21"/>
        <end position="34"/>
    </location>
</feature>
<dbReference type="STRING" id="602072.A0A1R3RV28"/>
<sequence>MSLFRSPGEGSSSDSQSSSDESEHHIAAEQDRPVKTKQHEKRDGGMNGPLVPEDAANVETNSLLGGDTKGHANMMTAALLEFYCLSRAADILNAQHGSHKRFTRDSPEVRYLGNKLYTHKSEFLSSLGALKEGIEGEEWGSTRQYYRDNLDMLGVSVLENLNIKDGNGQKTGIAGAADVGSGAEQSTALQLRSGNANVDMLQSRRHGFGMADVQKRLIGNENGNPLENLQLDLGALLNRPLPLTGSSPVSFPLFQPNPPPPSGHMSRYAMEFSEVKVLGRGSFGEVYQVRNHIDGQNYAIKKIPLSQRRLQQLQCGSQNQLENIMKEIRTLARLEHTNIVRYYGAWIEQAHSSGYAQSVQEESVDLRFEQTESDISSHGMADSQSFGIVFEHSESSHMSQEASLSLGHDSEISSRHHRRPSHATVGSHTSKTSSAHSIDDDDEVESIPRNFSPRSQDPLSTFGGTDDDIFTDGFSEDPSKLQIQRRHRSGAQIPAVVLHIQMSLHPISLGSYLNPQPSASSKHDTTLPRRHCYHLIPSLRLMLDILSGVDYLHSKGIVHRDLKPANIFLSSPDKKHIDGCPPCGNTHGPIHRYCHPRIGDFGLVADISHISDCSPDTQSTTNPETNINAVVGTEFYRPPHPADRSPMTSNPRRPAKQPSPYVIDETLDVYALGVILFELLYPLNTKMERQLVLNGLTRGHPSTGPCFPEDFQQKLDMGSTKLPSGTSVAESITTCLRGMLEPNSHHRWRPAKIKKYLDELLACVQKV</sequence>
<evidence type="ECO:0000256" key="7">
    <source>
        <dbReference type="SAM" id="MobiDB-lite"/>
    </source>
</evidence>
<comment type="similarity">
    <text evidence="5">Belongs to the protein kinase superfamily. Ser/Thr protein kinase family. GCN2 subfamily.</text>
</comment>
<feature type="compositionally biased region" description="Low complexity" evidence="7">
    <location>
        <begin position="1"/>
        <end position="19"/>
    </location>
</feature>
<dbReference type="PROSITE" id="PS00107">
    <property type="entry name" value="PROTEIN_KINASE_ATP"/>
    <property type="match status" value="1"/>
</dbReference>
<keyword evidence="2 6" id="KW-0547">Nucleotide-binding</keyword>
<dbReference type="OMA" id="YGAWVEQ"/>
<dbReference type="AlphaFoldDB" id="A0A1R3RV28"/>
<dbReference type="PROSITE" id="PS50011">
    <property type="entry name" value="PROTEIN_KINASE_DOM"/>
    <property type="match status" value="1"/>
</dbReference>
<feature type="region of interest" description="Disordered" evidence="7">
    <location>
        <begin position="635"/>
        <end position="659"/>
    </location>
</feature>
<organism evidence="9 10">
    <name type="scientific">Aspergillus carbonarius (strain ITEM 5010)</name>
    <dbReference type="NCBI Taxonomy" id="602072"/>
    <lineage>
        <taxon>Eukaryota</taxon>
        <taxon>Fungi</taxon>
        <taxon>Dikarya</taxon>
        <taxon>Ascomycota</taxon>
        <taxon>Pezizomycotina</taxon>
        <taxon>Eurotiomycetes</taxon>
        <taxon>Eurotiomycetidae</taxon>
        <taxon>Eurotiales</taxon>
        <taxon>Aspergillaceae</taxon>
        <taxon>Aspergillus</taxon>
        <taxon>Aspergillus subgen. Circumdati</taxon>
    </lineage>
</organism>
<keyword evidence="3" id="KW-0418">Kinase</keyword>
<dbReference type="OrthoDB" id="1405469at2759"/>
<feature type="binding site" evidence="6">
    <location>
        <position position="302"/>
    </location>
    <ligand>
        <name>ATP</name>
        <dbReference type="ChEBI" id="CHEBI:30616"/>
    </ligand>
</feature>
<evidence type="ECO:0000259" key="8">
    <source>
        <dbReference type="PROSITE" id="PS50011"/>
    </source>
</evidence>
<dbReference type="Pfam" id="PF00069">
    <property type="entry name" value="Pkinase"/>
    <property type="match status" value="2"/>
</dbReference>
<feature type="domain" description="Protein kinase" evidence="8">
    <location>
        <begin position="272"/>
        <end position="761"/>
    </location>
</feature>
<dbReference type="Gene3D" id="1.10.510.10">
    <property type="entry name" value="Transferase(Phosphotransferase) domain 1"/>
    <property type="match status" value="1"/>
</dbReference>
<dbReference type="InterPro" id="IPR050339">
    <property type="entry name" value="CC_SR_Kinase"/>
</dbReference>
<evidence type="ECO:0000256" key="4">
    <source>
        <dbReference type="ARBA" id="ARBA00022840"/>
    </source>
</evidence>
<dbReference type="VEuPathDB" id="FungiDB:ASPCADRAFT_205585"/>
<dbReference type="PROSITE" id="PS00108">
    <property type="entry name" value="PROTEIN_KINASE_ST"/>
    <property type="match status" value="1"/>
</dbReference>
<evidence type="ECO:0000256" key="3">
    <source>
        <dbReference type="ARBA" id="ARBA00022777"/>
    </source>
</evidence>
<dbReference type="SUPFAM" id="SSF56112">
    <property type="entry name" value="Protein kinase-like (PK-like)"/>
    <property type="match status" value="1"/>
</dbReference>
<dbReference type="InterPro" id="IPR011009">
    <property type="entry name" value="Kinase-like_dom_sf"/>
</dbReference>
<evidence type="ECO:0000313" key="9">
    <source>
        <dbReference type="EMBL" id="OOF98344.1"/>
    </source>
</evidence>
<gene>
    <name evidence="9" type="ORF">ASPCADRAFT_205585</name>
</gene>
<dbReference type="PANTHER" id="PTHR11042:SF195">
    <property type="entry name" value="KINASE, PUTATIVE (AFU_ORTHOLOGUE AFUA_2G16620)-RELATED"/>
    <property type="match status" value="1"/>
</dbReference>